<gene>
    <name evidence="2" type="ORF">FC75_GL001853</name>
</gene>
<feature type="transmembrane region" description="Helical" evidence="1">
    <location>
        <begin position="12"/>
        <end position="35"/>
    </location>
</feature>
<keyword evidence="1" id="KW-0472">Membrane</keyword>
<evidence type="ECO:0000256" key="1">
    <source>
        <dbReference type="SAM" id="Phobius"/>
    </source>
</evidence>
<keyword evidence="1" id="KW-0812">Transmembrane</keyword>
<evidence type="ECO:0008006" key="4">
    <source>
        <dbReference type="Google" id="ProtNLM"/>
    </source>
</evidence>
<accession>A0A0R2F0T4</accession>
<keyword evidence="1" id="KW-1133">Transmembrane helix</keyword>
<sequence>MVKMKPSVIKLIGLYSLLYAVFTVVVLLWASLTALRSGFSFPAVGRLMMLWEPRWWLSVIGIALHVLAYLKALRRPRLLLGNLLCIWAFVAYALVPNYSLYLAIMQLAGVFIIMTYHRPEPAAVEE</sequence>
<evidence type="ECO:0000313" key="3">
    <source>
        <dbReference type="Proteomes" id="UP000050865"/>
    </source>
</evidence>
<dbReference type="PATRIC" id="fig|1423730.4.peg.1929"/>
<feature type="transmembrane region" description="Helical" evidence="1">
    <location>
        <begin position="55"/>
        <end position="71"/>
    </location>
</feature>
<keyword evidence="3" id="KW-1185">Reference proteome</keyword>
<feature type="transmembrane region" description="Helical" evidence="1">
    <location>
        <begin position="78"/>
        <end position="94"/>
    </location>
</feature>
<name>A0A0R2F0T4_9LACO</name>
<protein>
    <recommendedName>
        <fullName evidence="4">Integral membrane protein</fullName>
    </recommendedName>
</protein>
<evidence type="ECO:0000313" key="2">
    <source>
        <dbReference type="EMBL" id="KRN22217.1"/>
    </source>
</evidence>
<reference evidence="2 3" key="1">
    <citation type="journal article" date="2015" name="Genome Announc.">
        <title>Expanding the biotechnology potential of lactobacilli through comparative genomics of 213 strains and associated genera.</title>
        <authorList>
            <person name="Sun Z."/>
            <person name="Harris H.M."/>
            <person name="McCann A."/>
            <person name="Guo C."/>
            <person name="Argimon S."/>
            <person name="Zhang W."/>
            <person name="Yang X."/>
            <person name="Jeffery I.B."/>
            <person name="Cooney J.C."/>
            <person name="Kagawa T.F."/>
            <person name="Liu W."/>
            <person name="Song Y."/>
            <person name="Salvetti E."/>
            <person name="Wrobel A."/>
            <person name="Rasinkangas P."/>
            <person name="Parkhill J."/>
            <person name="Rea M.C."/>
            <person name="O'Sullivan O."/>
            <person name="Ritari J."/>
            <person name="Douillard F.P."/>
            <person name="Paul Ross R."/>
            <person name="Yang R."/>
            <person name="Briner A.E."/>
            <person name="Felis G.E."/>
            <person name="de Vos W.M."/>
            <person name="Barrangou R."/>
            <person name="Klaenhammer T.R."/>
            <person name="Caufield P.W."/>
            <person name="Cui Y."/>
            <person name="Zhang H."/>
            <person name="O'Toole P.W."/>
        </authorList>
    </citation>
    <scope>NUCLEOTIDE SEQUENCE [LARGE SCALE GENOMIC DNA]</scope>
    <source>
        <strain evidence="2 3">DSM 22697</strain>
    </source>
</reference>
<comment type="caution">
    <text evidence="2">The sequence shown here is derived from an EMBL/GenBank/DDBJ whole genome shotgun (WGS) entry which is preliminary data.</text>
</comment>
<dbReference type="AlphaFoldDB" id="A0A0R2F0T4"/>
<dbReference type="EMBL" id="AYZJ01000034">
    <property type="protein sequence ID" value="KRN22217.1"/>
    <property type="molecule type" value="Genomic_DNA"/>
</dbReference>
<organism evidence="2 3">
    <name type="scientific">Lacticaseibacillus camelliae DSM 22697 = JCM 13995</name>
    <dbReference type="NCBI Taxonomy" id="1423730"/>
    <lineage>
        <taxon>Bacteria</taxon>
        <taxon>Bacillati</taxon>
        <taxon>Bacillota</taxon>
        <taxon>Bacilli</taxon>
        <taxon>Lactobacillales</taxon>
        <taxon>Lactobacillaceae</taxon>
        <taxon>Lacticaseibacillus</taxon>
    </lineage>
</organism>
<proteinExistence type="predicted"/>
<dbReference type="Proteomes" id="UP000050865">
    <property type="component" value="Unassembled WGS sequence"/>
</dbReference>
<dbReference type="STRING" id="1423730.FC75_GL001853"/>